<proteinExistence type="predicted"/>
<dbReference type="EMBL" id="JAGRRH010000014">
    <property type="protein sequence ID" value="KAG7357763.1"/>
    <property type="molecule type" value="Genomic_DNA"/>
</dbReference>
<reference evidence="2" key="2">
    <citation type="submission" date="2021-04" db="EMBL/GenBank/DDBJ databases">
        <authorList>
            <person name="Podell S."/>
        </authorList>
    </citation>
    <scope>NUCLEOTIDE SEQUENCE</scope>
    <source>
        <strain evidence="2">Hildebrandi</strain>
    </source>
</reference>
<evidence type="ECO:0000313" key="4">
    <source>
        <dbReference type="EMBL" id="KAG7357739.1"/>
    </source>
</evidence>
<dbReference type="EMBL" id="JAGRRH010000014">
    <property type="protein sequence ID" value="KAG7357739.1"/>
    <property type="molecule type" value="Genomic_DNA"/>
</dbReference>
<sequence>MIDVVVKIAEPAAVINSLRLKLSTKRGMRMRKSSFQGIRKTARGTLLWDGRSAHQTLLAENVKTGTTEGLSPMQVIQLRLSVHGQYPLDVFRNHLYKEISKQSQGVYWQQKRNKKETAASYLE</sequence>
<evidence type="ECO:0000313" key="7">
    <source>
        <dbReference type="Proteomes" id="UP000693970"/>
    </source>
</evidence>
<comment type="caution">
    <text evidence="2">The sequence shown here is derived from an EMBL/GenBank/DDBJ whole genome shotgun (WGS) entry which is preliminary data.</text>
</comment>
<dbReference type="EMBL" id="JAGRRH010000014">
    <property type="protein sequence ID" value="KAG7357750.1"/>
    <property type="molecule type" value="Genomic_DNA"/>
</dbReference>
<dbReference type="AlphaFoldDB" id="A0A9K3KB95"/>
<organism evidence="2 7">
    <name type="scientific">Nitzschia inconspicua</name>
    <dbReference type="NCBI Taxonomy" id="303405"/>
    <lineage>
        <taxon>Eukaryota</taxon>
        <taxon>Sar</taxon>
        <taxon>Stramenopiles</taxon>
        <taxon>Ochrophyta</taxon>
        <taxon>Bacillariophyta</taxon>
        <taxon>Bacillariophyceae</taxon>
        <taxon>Bacillariophycidae</taxon>
        <taxon>Bacillariales</taxon>
        <taxon>Bacillariaceae</taxon>
        <taxon>Nitzschia</taxon>
    </lineage>
</organism>
<evidence type="ECO:0000313" key="5">
    <source>
        <dbReference type="EMBL" id="KAG7357750.1"/>
    </source>
</evidence>
<dbReference type="EMBL" id="JAGRRH010000029">
    <property type="protein sequence ID" value="KAG7339946.1"/>
    <property type="molecule type" value="Genomic_DNA"/>
</dbReference>
<dbReference type="EMBL" id="JAGRRH010000014">
    <property type="protein sequence ID" value="KAG7357730.1"/>
    <property type="molecule type" value="Genomic_DNA"/>
</dbReference>
<evidence type="ECO:0000313" key="6">
    <source>
        <dbReference type="EMBL" id="KAG7357763.1"/>
    </source>
</evidence>
<accession>A0A9K3KB95</accession>
<gene>
    <name evidence="3" type="ORF">IV203_014317</name>
    <name evidence="4" type="ORF">IV203_014326</name>
    <name evidence="5" type="ORF">IV203_014337</name>
    <name evidence="6" type="ORF">IV203_014350</name>
    <name evidence="1" type="ORF">IV203_024987</name>
    <name evidence="2" type="ORF">IV203_024996</name>
</gene>
<dbReference type="Proteomes" id="UP000693970">
    <property type="component" value="Unassembled WGS sequence"/>
</dbReference>
<evidence type="ECO:0000313" key="1">
    <source>
        <dbReference type="EMBL" id="KAG7339937.1"/>
    </source>
</evidence>
<protein>
    <submittedName>
        <fullName evidence="2">Uncharacterized protein</fullName>
    </submittedName>
</protein>
<reference evidence="2" key="1">
    <citation type="journal article" date="2021" name="Sci. Rep.">
        <title>Diploid genomic architecture of Nitzschia inconspicua, an elite biomass production diatom.</title>
        <authorList>
            <person name="Oliver A."/>
            <person name="Podell S."/>
            <person name="Pinowska A."/>
            <person name="Traller J.C."/>
            <person name="Smith S.R."/>
            <person name="McClure R."/>
            <person name="Beliaev A."/>
            <person name="Bohutskyi P."/>
            <person name="Hill E.A."/>
            <person name="Rabines A."/>
            <person name="Zheng H."/>
            <person name="Allen L.Z."/>
            <person name="Kuo A."/>
            <person name="Grigoriev I.V."/>
            <person name="Allen A.E."/>
            <person name="Hazlebeck D."/>
            <person name="Allen E.E."/>
        </authorList>
    </citation>
    <scope>NUCLEOTIDE SEQUENCE</scope>
    <source>
        <strain evidence="2">Hildebrandi</strain>
    </source>
</reference>
<evidence type="ECO:0000313" key="2">
    <source>
        <dbReference type="EMBL" id="KAG7339946.1"/>
    </source>
</evidence>
<name>A0A9K3KB95_9STRA</name>
<dbReference type="EMBL" id="JAGRRH010000029">
    <property type="protein sequence ID" value="KAG7339937.1"/>
    <property type="molecule type" value="Genomic_DNA"/>
</dbReference>
<keyword evidence="7" id="KW-1185">Reference proteome</keyword>
<evidence type="ECO:0000313" key="3">
    <source>
        <dbReference type="EMBL" id="KAG7357730.1"/>
    </source>
</evidence>